<dbReference type="GO" id="GO:0010181">
    <property type="term" value="F:FMN binding"/>
    <property type="evidence" value="ECO:0007669"/>
    <property type="project" value="InterPro"/>
</dbReference>
<dbReference type="Gene3D" id="2.30.110.10">
    <property type="entry name" value="Electron Transport, Fmn-binding Protein, Chain A"/>
    <property type="match status" value="1"/>
</dbReference>
<evidence type="ECO:0000313" key="4">
    <source>
        <dbReference type="Proteomes" id="UP001139485"/>
    </source>
</evidence>
<comment type="caution">
    <text evidence="3">The sequence shown here is derived from an EMBL/GenBank/DDBJ whole genome shotgun (WGS) entry which is preliminary data.</text>
</comment>
<name>A0A9X2IF04_9ACTN</name>
<sequence length="183" mass="18995">MSASAESFKAAFRRHPAGVAIVVGEGEDGPVGITASSVASVSAHPPILSFSLSRSGSSAQAIAGSPRVAVMLLTADHRPLAESFARSGGDRFTPDQPWLTSPDALPVVDGAAAVLHGRVSRVVPAGDSWLVLVAVDDVVLAQRDTEHDTDGTSGGDALQPLVYADRRWWTPAELRRPDPATGP</sequence>
<dbReference type="Pfam" id="PF01613">
    <property type="entry name" value="Flavin_Reduct"/>
    <property type="match status" value="1"/>
</dbReference>
<dbReference type="InterPro" id="IPR002563">
    <property type="entry name" value="Flavin_Rdtase-like_dom"/>
</dbReference>
<gene>
    <name evidence="3" type="ORF">M8330_11130</name>
</gene>
<keyword evidence="1" id="KW-0560">Oxidoreductase</keyword>
<evidence type="ECO:0000313" key="3">
    <source>
        <dbReference type="EMBL" id="MCM0620842.1"/>
    </source>
</evidence>
<dbReference type="InterPro" id="IPR050268">
    <property type="entry name" value="NADH-dep_flavin_reductase"/>
</dbReference>
<dbReference type="AlphaFoldDB" id="A0A9X2IF04"/>
<proteinExistence type="predicted"/>
<dbReference type="PANTHER" id="PTHR30466:SF1">
    <property type="entry name" value="FMN REDUCTASE (NADH) RUTF"/>
    <property type="match status" value="1"/>
</dbReference>
<keyword evidence="4" id="KW-1185">Reference proteome</keyword>
<evidence type="ECO:0000256" key="1">
    <source>
        <dbReference type="ARBA" id="ARBA00023002"/>
    </source>
</evidence>
<dbReference type="PANTHER" id="PTHR30466">
    <property type="entry name" value="FLAVIN REDUCTASE"/>
    <property type="match status" value="1"/>
</dbReference>
<dbReference type="SUPFAM" id="SSF50475">
    <property type="entry name" value="FMN-binding split barrel"/>
    <property type="match status" value="1"/>
</dbReference>
<dbReference type="RefSeq" id="WP_250052199.1">
    <property type="nucleotide sequence ID" value="NZ_JAMJPH010000003.1"/>
</dbReference>
<reference evidence="3" key="1">
    <citation type="submission" date="2022-05" db="EMBL/GenBank/DDBJ databases">
        <authorList>
            <person name="Tuo L."/>
        </authorList>
    </citation>
    <scope>NUCLEOTIDE SEQUENCE</scope>
    <source>
        <strain evidence="3">BSK12Z-4</strain>
    </source>
</reference>
<dbReference type="InterPro" id="IPR012349">
    <property type="entry name" value="Split_barrel_FMN-bd"/>
</dbReference>
<evidence type="ECO:0000259" key="2">
    <source>
        <dbReference type="SMART" id="SM00903"/>
    </source>
</evidence>
<dbReference type="GO" id="GO:0042602">
    <property type="term" value="F:riboflavin reductase (NADPH) activity"/>
    <property type="evidence" value="ECO:0007669"/>
    <property type="project" value="TreeGrafter"/>
</dbReference>
<feature type="domain" description="Flavin reductase like" evidence="2">
    <location>
        <begin position="12"/>
        <end position="170"/>
    </location>
</feature>
<dbReference type="SMART" id="SM00903">
    <property type="entry name" value="Flavin_Reduct"/>
    <property type="match status" value="1"/>
</dbReference>
<protein>
    <submittedName>
        <fullName evidence="3">Flavin reductase family protein</fullName>
    </submittedName>
</protein>
<accession>A0A9X2IF04</accession>
<dbReference type="GO" id="GO:0006208">
    <property type="term" value="P:pyrimidine nucleobase catabolic process"/>
    <property type="evidence" value="ECO:0007669"/>
    <property type="project" value="TreeGrafter"/>
</dbReference>
<organism evidence="3 4">
    <name type="scientific">Nocardioides bruguierae</name>
    <dbReference type="NCBI Taxonomy" id="2945102"/>
    <lineage>
        <taxon>Bacteria</taxon>
        <taxon>Bacillati</taxon>
        <taxon>Actinomycetota</taxon>
        <taxon>Actinomycetes</taxon>
        <taxon>Propionibacteriales</taxon>
        <taxon>Nocardioidaceae</taxon>
        <taxon>Nocardioides</taxon>
    </lineage>
</organism>
<dbReference type="EMBL" id="JAMOIL010000012">
    <property type="protein sequence ID" value="MCM0620842.1"/>
    <property type="molecule type" value="Genomic_DNA"/>
</dbReference>
<dbReference type="Proteomes" id="UP001139485">
    <property type="component" value="Unassembled WGS sequence"/>
</dbReference>